<evidence type="ECO:0000313" key="3">
    <source>
        <dbReference type="Proteomes" id="UP001231616"/>
    </source>
</evidence>
<protein>
    <recommendedName>
        <fullName evidence="4">DUF1240 domain-containing protein</fullName>
    </recommendedName>
</protein>
<dbReference type="EMBL" id="JAUZVZ010000001">
    <property type="protein sequence ID" value="MDP4534657.1"/>
    <property type="molecule type" value="Genomic_DNA"/>
</dbReference>
<evidence type="ECO:0000256" key="1">
    <source>
        <dbReference type="SAM" id="Phobius"/>
    </source>
</evidence>
<evidence type="ECO:0000313" key="2">
    <source>
        <dbReference type="EMBL" id="MDP4534657.1"/>
    </source>
</evidence>
<name>A0ABT9GUC7_9GAMM</name>
<dbReference type="RefSeq" id="WP_305891928.1">
    <property type="nucleotide sequence ID" value="NZ_JAUZVZ010000001.1"/>
</dbReference>
<sequence>MSDNLQESNTRTSSDRLYRGFTLLFVLCVSIYGAIELFLTINQLLNIEDRPLYIMGSHNVMALIFGIPVFLLFAVAIVLKELNKLNESLLNAGFKMCGFLLFAMIATRIIYGGFFLDGYLEKHGYSYCGPMTAPKAMAMEVWVSDPGYCLEESRNVSSEVRDWLDAQMAAGVRPSPEEAEQKIKQLAQAYQARFNRF</sequence>
<keyword evidence="3" id="KW-1185">Reference proteome</keyword>
<evidence type="ECO:0008006" key="4">
    <source>
        <dbReference type="Google" id="ProtNLM"/>
    </source>
</evidence>
<keyword evidence="1" id="KW-0472">Membrane</keyword>
<accession>A0ABT9GUC7</accession>
<keyword evidence="1" id="KW-0812">Transmembrane</keyword>
<comment type="caution">
    <text evidence="2">The sequence shown here is derived from an EMBL/GenBank/DDBJ whole genome shotgun (WGS) entry which is preliminary data.</text>
</comment>
<gene>
    <name evidence="2" type="ORF">Q3O60_00405</name>
</gene>
<feature type="transmembrane region" description="Helical" evidence="1">
    <location>
        <begin position="99"/>
        <end position="116"/>
    </location>
</feature>
<keyword evidence="1" id="KW-1133">Transmembrane helix</keyword>
<reference evidence="2 3" key="1">
    <citation type="submission" date="2023-08" db="EMBL/GenBank/DDBJ databases">
        <authorList>
            <person name="Joshi A."/>
            <person name="Thite S."/>
        </authorList>
    </citation>
    <scope>NUCLEOTIDE SEQUENCE [LARGE SCALE GENOMIC DNA]</scope>
    <source>
        <strain evidence="2 3">AC40</strain>
    </source>
</reference>
<organism evidence="2 3">
    <name type="scientific">Alkalimonas collagenimarina</name>
    <dbReference type="NCBI Taxonomy" id="400390"/>
    <lineage>
        <taxon>Bacteria</taxon>
        <taxon>Pseudomonadati</taxon>
        <taxon>Pseudomonadota</taxon>
        <taxon>Gammaproteobacteria</taxon>
        <taxon>Alkalimonas</taxon>
    </lineage>
</organism>
<dbReference type="Proteomes" id="UP001231616">
    <property type="component" value="Unassembled WGS sequence"/>
</dbReference>
<feature type="transmembrane region" description="Helical" evidence="1">
    <location>
        <begin position="60"/>
        <end position="79"/>
    </location>
</feature>
<proteinExistence type="predicted"/>
<feature type="transmembrane region" description="Helical" evidence="1">
    <location>
        <begin position="20"/>
        <end position="39"/>
    </location>
</feature>